<dbReference type="InterPro" id="IPR015631">
    <property type="entry name" value="CD2/SLAM_rcpt"/>
</dbReference>
<dbReference type="EMBL" id="OZ035835">
    <property type="protein sequence ID" value="CAL1578649.1"/>
    <property type="molecule type" value="Genomic_DNA"/>
</dbReference>
<dbReference type="PROSITE" id="PS50835">
    <property type="entry name" value="IG_LIKE"/>
    <property type="match status" value="1"/>
</dbReference>
<feature type="region of interest" description="Disordered" evidence="5">
    <location>
        <begin position="262"/>
        <end position="306"/>
    </location>
</feature>
<dbReference type="Gene3D" id="2.60.40.10">
    <property type="entry name" value="Immunoglobulins"/>
    <property type="match status" value="2"/>
</dbReference>
<keyword evidence="6" id="KW-1133">Transmembrane helix</keyword>
<evidence type="ECO:0000256" key="3">
    <source>
        <dbReference type="ARBA" id="ARBA00023136"/>
    </source>
</evidence>
<evidence type="ECO:0000313" key="10">
    <source>
        <dbReference type="Proteomes" id="UP001497482"/>
    </source>
</evidence>
<evidence type="ECO:0000256" key="2">
    <source>
        <dbReference type="ARBA" id="ARBA00022729"/>
    </source>
</evidence>
<keyword evidence="10" id="KW-1185">Reference proteome</keyword>
<dbReference type="PANTHER" id="PTHR12080">
    <property type="entry name" value="SIGNALING LYMPHOCYTIC ACTIVATION MOLECULE"/>
    <property type="match status" value="1"/>
</dbReference>
<dbReference type="Proteomes" id="UP001497482">
    <property type="component" value="Chromosome 13"/>
</dbReference>
<keyword evidence="4" id="KW-0325">Glycoprotein</keyword>
<reference evidence="9 10" key="1">
    <citation type="submission" date="2024-04" db="EMBL/GenBank/DDBJ databases">
        <authorList>
            <person name="Waldvogel A.-M."/>
            <person name="Schoenle A."/>
        </authorList>
    </citation>
    <scope>NUCLEOTIDE SEQUENCE [LARGE SCALE GENOMIC DNA]</scope>
</reference>
<dbReference type="SUPFAM" id="SSF48726">
    <property type="entry name" value="Immunoglobulin"/>
    <property type="match status" value="1"/>
</dbReference>
<dbReference type="GO" id="GO:0016020">
    <property type="term" value="C:membrane"/>
    <property type="evidence" value="ECO:0007669"/>
    <property type="project" value="UniProtKB-SubCell"/>
</dbReference>
<evidence type="ECO:0000256" key="6">
    <source>
        <dbReference type="SAM" id="Phobius"/>
    </source>
</evidence>
<feature type="domain" description="Ig-like" evidence="8">
    <location>
        <begin position="118"/>
        <end position="200"/>
    </location>
</feature>
<dbReference type="InterPro" id="IPR036179">
    <property type="entry name" value="Ig-like_dom_sf"/>
</dbReference>
<dbReference type="PANTHER" id="PTHR12080:SF125">
    <property type="entry name" value="CD48 ANTIGEN-LIKE"/>
    <property type="match status" value="1"/>
</dbReference>
<keyword evidence="3 6" id="KW-0472">Membrane</keyword>
<evidence type="ECO:0000313" key="9">
    <source>
        <dbReference type="EMBL" id="CAL1578649.1"/>
    </source>
</evidence>
<evidence type="ECO:0000256" key="5">
    <source>
        <dbReference type="SAM" id="MobiDB-lite"/>
    </source>
</evidence>
<dbReference type="AlphaFoldDB" id="A0AAV2JTN6"/>
<evidence type="ECO:0000256" key="7">
    <source>
        <dbReference type="SAM" id="SignalP"/>
    </source>
</evidence>
<dbReference type="InterPro" id="IPR007110">
    <property type="entry name" value="Ig-like_dom"/>
</dbReference>
<name>A0AAV2JTN6_KNICA</name>
<keyword evidence="6" id="KW-0812">Transmembrane</keyword>
<keyword evidence="2 7" id="KW-0732">Signal</keyword>
<protein>
    <recommendedName>
        <fullName evidence="8">Ig-like domain-containing protein</fullName>
    </recommendedName>
</protein>
<feature type="transmembrane region" description="Helical" evidence="6">
    <location>
        <begin position="215"/>
        <end position="235"/>
    </location>
</feature>
<evidence type="ECO:0000256" key="1">
    <source>
        <dbReference type="ARBA" id="ARBA00004370"/>
    </source>
</evidence>
<evidence type="ECO:0000256" key="4">
    <source>
        <dbReference type="ARBA" id="ARBA00023180"/>
    </source>
</evidence>
<dbReference type="InterPro" id="IPR013783">
    <property type="entry name" value="Ig-like_fold"/>
</dbReference>
<comment type="subcellular location">
    <subcellularLocation>
        <location evidence="1">Membrane</location>
    </subcellularLocation>
</comment>
<gene>
    <name evidence="9" type="ORF">KC01_LOCUS9772</name>
</gene>
<feature type="signal peptide" evidence="7">
    <location>
        <begin position="1"/>
        <end position="20"/>
    </location>
</feature>
<organism evidence="9 10">
    <name type="scientific">Knipowitschia caucasica</name>
    <name type="common">Caucasian dwarf goby</name>
    <name type="synonym">Pomatoschistus caucasicus</name>
    <dbReference type="NCBI Taxonomy" id="637954"/>
    <lineage>
        <taxon>Eukaryota</taxon>
        <taxon>Metazoa</taxon>
        <taxon>Chordata</taxon>
        <taxon>Craniata</taxon>
        <taxon>Vertebrata</taxon>
        <taxon>Euteleostomi</taxon>
        <taxon>Actinopterygii</taxon>
        <taxon>Neopterygii</taxon>
        <taxon>Teleostei</taxon>
        <taxon>Neoteleostei</taxon>
        <taxon>Acanthomorphata</taxon>
        <taxon>Gobiaria</taxon>
        <taxon>Gobiiformes</taxon>
        <taxon>Gobioidei</taxon>
        <taxon>Gobiidae</taxon>
        <taxon>Gobiinae</taxon>
        <taxon>Knipowitschia</taxon>
    </lineage>
</organism>
<proteinExistence type="predicted"/>
<evidence type="ECO:0000259" key="8">
    <source>
        <dbReference type="PROSITE" id="PS50835"/>
    </source>
</evidence>
<accession>A0AAV2JTN6</accession>
<feature type="chain" id="PRO_5043315256" description="Ig-like domain-containing protein" evidence="7">
    <location>
        <begin position="21"/>
        <end position="306"/>
    </location>
</feature>
<sequence length="306" mass="33398">MTGVGLFLCACVALFSLCAGTTVQKVYFVDDKPLELRPPETQTLTNVLWKFRQIQGTTVLVAEWNKGEEVEYYPIFKESAHLDTATGVLTVKPVNESRAGVYTVEVNQKLLDVNYEATVIEEVPTPKVWIKPGSSEVHRNLSCTGEVTRAEPVSYWWDINANKTWVQMSSDITLQKNDTTQSIKEFSCKVRNPVGEKESTPEPNPFFTQPTDRSGLWALVLLLLLVPLGWGVWFYKGEDIKKMCCPGGEAHSEAYSAVAPGEEAGGGVASGNGATSATPTGVQVEAENVPPTGVEAENVPLREGEA</sequence>